<evidence type="ECO:0000256" key="1">
    <source>
        <dbReference type="ARBA" id="ARBA00004613"/>
    </source>
</evidence>
<evidence type="ECO:0000256" key="3">
    <source>
        <dbReference type="ARBA" id="ARBA00022525"/>
    </source>
</evidence>
<comment type="similarity">
    <text evidence="2">Belongs to the dermatopontin family.</text>
</comment>
<dbReference type="VEuPathDB" id="CryptoDB:Cvel_22240"/>
<keyword evidence="4" id="KW-1015">Disulfide bond</keyword>
<name>A0A0G4GJW4_9ALVE</name>
<feature type="compositionally biased region" description="Acidic residues" evidence="5">
    <location>
        <begin position="27"/>
        <end position="46"/>
    </location>
</feature>
<dbReference type="PhylomeDB" id="A0A0G4GJW4"/>
<feature type="compositionally biased region" description="Basic and acidic residues" evidence="5">
    <location>
        <begin position="1917"/>
        <end position="1927"/>
    </location>
</feature>
<evidence type="ECO:0000256" key="5">
    <source>
        <dbReference type="SAM" id="MobiDB-lite"/>
    </source>
</evidence>
<gene>
    <name evidence="6" type="ORF">Cvel_22240</name>
</gene>
<feature type="compositionally biased region" description="Low complexity" evidence="5">
    <location>
        <begin position="1160"/>
        <end position="1171"/>
    </location>
</feature>
<dbReference type="EMBL" id="CDMZ01001287">
    <property type="protein sequence ID" value="CEM30242.1"/>
    <property type="molecule type" value="Genomic_DNA"/>
</dbReference>
<keyword evidence="3" id="KW-0964">Secreted</keyword>
<dbReference type="InterPro" id="IPR026645">
    <property type="entry name" value="Dermatopontin"/>
</dbReference>
<protein>
    <submittedName>
        <fullName evidence="6">Uncharacterized protein</fullName>
    </submittedName>
</protein>
<feature type="compositionally biased region" description="Basic and acidic residues" evidence="5">
    <location>
        <begin position="1821"/>
        <end position="1837"/>
    </location>
</feature>
<sequence>MEDTKCSTRAAAVVCSEMNRKKTSLSEVDEDEDDDFFDSEEDELEGEGGALADNSADAGGEDGARGAGGKREIGADGVAKGFEKRPAGSRRGGTRITASHPAAVPSFLQLGANNSLASVGTLPHLRAGEEDEGEREDGEEEEEEGEGDLAELEIDAKGDDLKRENPSSHSSVQEDDAEEAADAEDEMEEDLGEEEKVESRKMHGEGERENRGIGLPDDLTSVDELEILRFHTQPEESDDGLGEEANGPKSSDSNSDGLLFWDGDAVTSATEDDLEELTQDEREKDEDKQEEGKDRQQKFSQTDRVRRRPVTPEEALAILRGDVEAGGNLYQVRETLNGTASGEKKGEEWVTSDSSSDLIQLELEGDEDRYAVTGDGEWKDWTSQNPGAAWEFECKGSAAISGFQSELNGWGRRYRFKCSTFEGFERTGCRWTNWSSNFAAAWEQKCNSNEVATRIGTSVQHAFGQKLGFRLSREGRRALELVELELLLGHLFYRAGSCLFEREIMECEQKKMLGGSVVEECGRCEVLPHWFGISRKLARPPPAQFDWGAAVQVSCWQQRFSLIDKRQNSVSDSFDLHCVDGKWIDRYGSEGFANFECAACVQVGKPELGIMEGQGTDAHYFGSRMPVQLLVQSTERDVHRVSFRNARRKKQRKLWGAPFEGTQVALSEEDVFFASSAAAEGRFMLEGRGGNSGRCLRSLNGAIWNGRATCDANSGEQTWDADLIVKYIMEASMDYAANTAKEHNFFWNSDGDKKMAEKLIGSPWVTDGGAVNSITFKSDGKLSVQSFAAAMGVRTPKTTEMTWKFKKQDSLAVVACPLGHVMQSILAKSYKKDSKNKNFFSEMSGTLNCAPLLTIPSCQIHTISMGASEAPDTDPLWGIGTVGSSVRCEEDMVLTNFTISVLGKTSVVSGEFACCRTGTPGVALQALPQIYVPKVELPPSVVGGYEAWEGEYCPYSRDGTGRLVFAQKSSWLHPKSPMKTNQLLFDRNEALWCLNGLNKCLASAAAHPALALAEENAAGLSLLGSARSEPSSDISVSLVSNFELQSPKDKEAGEFEKPRPKKPGKIPKPKLASLSKFDVEDEYAPYCRAAEDPDKSWPLVKDMADLDPEQGTMKTQFGKMASTADEEGNFVFDSEFKGPDGDSANDTSIASNPSTGGGSTPPRSSRRPSSPLRSWALRTKPIAAPFGVGLELDPGDVCSDWLDVAVNAISFGFDQMQEQLSLFEARAGNNDCNAANHAFAKVFCDLACITDAVRTGNRAIISRLEEVFEVLQTNMMMMMEYHATNTDNMLNYLGDLMDWHGDRLLFYIKKLSAQGGASFLQRLKTCRDGLKLKGEKEKQKVESGSEDLNNAASLPSDSLSACLLGDTAPSALRAAADPLWGLFKKALTPDIKKQGAEWEAEKERQRGVHFSSSLVRRLMTMSKREATSFLSDLTSVSSSLMVSTDSSIRESAHQLHEAVASLDPSHASAPVDGKENETNTEEGEKGDEKKMKALVVAGEQIERLVNEAGGPLKDRIGSHGAALAALLGLRFFPPSPDSGGTVTAPPNFSQNGQVELNFPLSDTVEKTVSERPAEDVGRSLADEVRRSNAALLQRLSASVERHDGWLSLWSDRLTQQATRERSLTIMHSSSSSRLFLNGGSPGVGGLGVGSTLLAGGSEVTHVEMTILENEISQTLTELVSQLSDLRAAATAYIEEASRLSALETETKKLIEDYIGCQTEGGKGDLRGDFDKMLPAWQRIVAARQEAVASLLRAFSTGTRALSRVRDQVVIKGLFPKMTQVSLARVVAEIEEALASLAHGGSVKGQSGPLSVFMSYVHPTNRTEAHQEEKEEEGRQAETETTAGCLFQKVQTSEGATALRRVIARSVVESGPGVLSGLLRESIAVVAWLHSRMRREDVWGDASLLQFHSNAPPSRAAAEGKGKERGEGRGGTLSQPVHRHQSLASETEALQGGAVAVAEGAFEVRALQLQLRAPGGSALEEAHAMMTSLLQETDHWRDNFVRLLKEPSQSEKVTSVFSADSLLSQTETGQTLSELVMRVQRAAKVLSASAQVSDC</sequence>
<feature type="region of interest" description="Disordered" evidence="5">
    <location>
        <begin position="17"/>
        <end position="100"/>
    </location>
</feature>
<feature type="compositionally biased region" description="Basic residues" evidence="5">
    <location>
        <begin position="1059"/>
        <end position="1068"/>
    </location>
</feature>
<comment type="subcellular location">
    <subcellularLocation>
        <location evidence="1">Secreted</location>
    </subcellularLocation>
</comment>
<feature type="compositionally biased region" description="Basic and acidic residues" evidence="5">
    <location>
        <begin position="197"/>
        <end position="211"/>
    </location>
</feature>
<feature type="compositionally biased region" description="Basic and acidic residues" evidence="5">
    <location>
        <begin position="1047"/>
        <end position="1058"/>
    </location>
</feature>
<feature type="compositionally biased region" description="Basic and acidic residues" evidence="5">
    <location>
        <begin position="279"/>
        <end position="304"/>
    </location>
</feature>
<reference evidence="6" key="1">
    <citation type="submission" date="2014-11" db="EMBL/GenBank/DDBJ databases">
        <authorList>
            <person name="Otto D Thomas"/>
            <person name="Naeem Raeece"/>
        </authorList>
    </citation>
    <scope>NUCLEOTIDE SEQUENCE</scope>
</reference>
<feature type="region of interest" description="Disordered" evidence="5">
    <location>
        <begin position="1452"/>
        <end position="1488"/>
    </location>
</feature>
<dbReference type="Pfam" id="PF14704">
    <property type="entry name" value="DERM"/>
    <property type="match status" value="1"/>
</dbReference>
<feature type="region of interest" description="Disordered" evidence="5">
    <location>
        <begin position="1047"/>
        <end position="1072"/>
    </location>
</feature>
<feature type="compositionally biased region" description="Basic and acidic residues" evidence="5">
    <location>
        <begin position="1472"/>
        <end position="1488"/>
    </location>
</feature>
<feature type="region of interest" description="Disordered" evidence="5">
    <location>
        <begin position="119"/>
        <end position="310"/>
    </location>
</feature>
<accession>A0A0G4GJW4</accession>
<proteinExistence type="inferred from homology"/>
<evidence type="ECO:0000256" key="4">
    <source>
        <dbReference type="ARBA" id="ARBA00023157"/>
    </source>
</evidence>
<feature type="compositionally biased region" description="Basic and acidic residues" evidence="5">
    <location>
        <begin position="154"/>
        <end position="166"/>
    </location>
</feature>
<evidence type="ECO:0000256" key="2">
    <source>
        <dbReference type="ARBA" id="ARBA00008712"/>
    </source>
</evidence>
<feature type="region of interest" description="Disordered" evidence="5">
    <location>
        <begin position="1821"/>
        <end position="1841"/>
    </location>
</feature>
<feature type="compositionally biased region" description="Acidic residues" evidence="5">
    <location>
        <begin position="173"/>
        <end position="196"/>
    </location>
</feature>
<organism evidence="6">
    <name type="scientific">Chromera velia CCMP2878</name>
    <dbReference type="NCBI Taxonomy" id="1169474"/>
    <lineage>
        <taxon>Eukaryota</taxon>
        <taxon>Sar</taxon>
        <taxon>Alveolata</taxon>
        <taxon>Colpodellida</taxon>
        <taxon>Chromeraceae</taxon>
        <taxon>Chromera</taxon>
    </lineage>
</organism>
<feature type="region of interest" description="Disordered" evidence="5">
    <location>
        <begin position="1909"/>
        <end position="1940"/>
    </location>
</feature>
<feature type="compositionally biased region" description="Acidic residues" evidence="5">
    <location>
        <begin position="129"/>
        <end position="153"/>
    </location>
</feature>
<evidence type="ECO:0000313" key="6">
    <source>
        <dbReference type="EMBL" id="CEM30242.1"/>
    </source>
</evidence>
<feature type="region of interest" description="Disordered" evidence="5">
    <location>
        <begin position="1131"/>
        <end position="1174"/>
    </location>
</feature>